<evidence type="ECO:0000259" key="2">
    <source>
        <dbReference type="Pfam" id="PF02541"/>
    </source>
</evidence>
<feature type="compositionally biased region" description="Basic residues" evidence="1">
    <location>
        <begin position="17"/>
        <end position="27"/>
    </location>
</feature>
<feature type="region of interest" description="Disordered" evidence="1">
    <location>
        <begin position="461"/>
        <end position="486"/>
    </location>
</feature>
<protein>
    <submittedName>
        <fullName evidence="3">Ppx/GppA family phosphatase</fullName>
    </submittedName>
</protein>
<proteinExistence type="predicted"/>
<gene>
    <name evidence="3" type="ORF">GR702_01510</name>
</gene>
<dbReference type="InterPro" id="IPR043129">
    <property type="entry name" value="ATPase_NBD"/>
</dbReference>
<dbReference type="InterPro" id="IPR050273">
    <property type="entry name" value="GppA/Ppx_hydrolase"/>
</dbReference>
<feature type="domain" description="Ppx/GppA phosphatase N-terminal" evidence="2">
    <location>
        <begin position="156"/>
        <end position="459"/>
    </location>
</feature>
<evidence type="ECO:0000256" key="1">
    <source>
        <dbReference type="SAM" id="MobiDB-lite"/>
    </source>
</evidence>
<dbReference type="RefSeq" id="WP_160984175.1">
    <property type="nucleotide sequence ID" value="NZ_WVTD01000001.1"/>
</dbReference>
<dbReference type="PANTHER" id="PTHR30005:SF0">
    <property type="entry name" value="RETROGRADE REGULATION PROTEIN 2"/>
    <property type="match status" value="1"/>
</dbReference>
<dbReference type="InterPro" id="IPR003695">
    <property type="entry name" value="Ppx_GppA_N"/>
</dbReference>
<reference evidence="3 4" key="1">
    <citation type="submission" date="2019-12" db="EMBL/GenBank/DDBJ databases">
        <authorList>
            <person name="Feng G."/>
            <person name="Zhu H."/>
        </authorList>
    </citation>
    <scope>NUCLEOTIDE SEQUENCE [LARGE SCALE GENOMIC DNA]</scope>
    <source>
        <strain evidence="3 4">FGD1</strain>
    </source>
</reference>
<evidence type="ECO:0000313" key="4">
    <source>
        <dbReference type="Proteomes" id="UP000465810"/>
    </source>
</evidence>
<dbReference type="PANTHER" id="PTHR30005">
    <property type="entry name" value="EXOPOLYPHOSPHATASE"/>
    <property type="match status" value="1"/>
</dbReference>
<keyword evidence="4" id="KW-1185">Reference proteome</keyword>
<dbReference type="Gene3D" id="3.30.420.40">
    <property type="match status" value="1"/>
</dbReference>
<dbReference type="Proteomes" id="UP000465810">
    <property type="component" value="Unassembled WGS sequence"/>
</dbReference>
<feature type="compositionally biased region" description="Low complexity" evidence="1">
    <location>
        <begin position="113"/>
        <end position="136"/>
    </location>
</feature>
<feature type="region of interest" description="Disordered" evidence="1">
    <location>
        <begin position="1"/>
        <end position="136"/>
    </location>
</feature>
<name>A0A7X4GDV6_9SPHN</name>
<dbReference type="SUPFAM" id="SSF53067">
    <property type="entry name" value="Actin-like ATPase domain"/>
    <property type="match status" value="2"/>
</dbReference>
<accession>A0A7X4GDV6</accession>
<dbReference type="Pfam" id="PF02541">
    <property type="entry name" value="Ppx-GppA"/>
    <property type="match status" value="1"/>
</dbReference>
<dbReference type="AlphaFoldDB" id="A0A7X4GDV6"/>
<organism evidence="3 4">
    <name type="scientific">Novosphingobium silvae</name>
    <dbReference type="NCBI Taxonomy" id="2692619"/>
    <lineage>
        <taxon>Bacteria</taxon>
        <taxon>Pseudomonadati</taxon>
        <taxon>Pseudomonadota</taxon>
        <taxon>Alphaproteobacteria</taxon>
        <taxon>Sphingomonadales</taxon>
        <taxon>Sphingomonadaceae</taxon>
        <taxon>Novosphingobium</taxon>
    </lineage>
</organism>
<dbReference type="GO" id="GO:0016462">
    <property type="term" value="F:pyrophosphatase activity"/>
    <property type="evidence" value="ECO:0007669"/>
    <property type="project" value="TreeGrafter"/>
</dbReference>
<dbReference type="Gene3D" id="3.30.420.150">
    <property type="entry name" value="Exopolyphosphatase. Domain 2"/>
    <property type="match status" value="1"/>
</dbReference>
<comment type="caution">
    <text evidence="3">The sequence shown here is derived from an EMBL/GenBank/DDBJ whole genome shotgun (WGS) entry which is preliminary data.</text>
</comment>
<dbReference type="CDD" id="cd24054">
    <property type="entry name" value="ASKHA_NBD_AaPPX-GppA_MtPPX2-like"/>
    <property type="match status" value="1"/>
</dbReference>
<dbReference type="EMBL" id="WVTD01000001">
    <property type="protein sequence ID" value="MYL96451.1"/>
    <property type="molecule type" value="Genomic_DNA"/>
</dbReference>
<evidence type="ECO:0000313" key="3">
    <source>
        <dbReference type="EMBL" id="MYL96451.1"/>
    </source>
</evidence>
<sequence length="486" mass="50976">MAEQDPPVAKVDVSGRSGRRRKGRRGKSGAPGGSSPNGTAKVKTRPPAGARVSEAGKAPRAEQQPRARPAAKAKGSPDRGSPAKAEVQPVAAGALLSGPHATTGHPPLPSPALAPALAPASPSGSLSGAASTASSPLPRQSYAAIDLGTNNCRLLIARPSGENFTVIDAFSRVVRLGEGIAQSGRLSDAAMERTLSALRICADKLMRRNVYLARSVATEACRRAANGPEFIERVRRETGIALDIISAREEARLAVLGCHVLLEDGFGPAMIFDIGGGSTELVLIESTGTVPRILDWQSVPWGVVSLTESCGSEGATHQQRLDRYRHMHSLVAESFAAFSKRVAPARESASQEGPLRLLGTSGTVTTLASLHLELPQYDRRMVDGLIVPAESMRGISSRLSSMSLDERREVACIGRERADLVVAGCAILEAILDLWPAARLGVADRGIREGILRSLIASHNHGQARGGGLRPGRSPADAVRNAVGAR</sequence>